<name>A0A5N6BE49_9ACTN</name>
<organism evidence="1 2">
    <name type="scientific">Microbispora catharanthi</name>
    <dbReference type="NCBI Taxonomy" id="1712871"/>
    <lineage>
        <taxon>Bacteria</taxon>
        <taxon>Bacillati</taxon>
        <taxon>Actinomycetota</taxon>
        <taxon>Actinomycetes</taxon>
        <taxon>Streptosporangiales</taxon>
        <taxon>Streptosporangiaceae</taxon>
        <taxon>Microbispora</taxon>
    </lineage>
</organism>
<accession>A0A5N6BE49</accession>
<comment type="caution">
    <text evidence="1">The sequence shown here is derived from an EMBL/GenBank/DDBJ whole genome shotgun (WGS) entry which is preliminary data.</text>
</comment>
<dbReference type="InterPro" id="IPR030985">
    <property type="entry name" value="PpiC-rel_mature"/>
</dbReference>
<dbReference type="NCBIfam" id="TIGR04500">
    <property type="entry name" value="PpiC_rel_mature"/>
    <property type="match status" value="1"/>
</dbReference>
<dbReference type="InterPro" id="IPR027304">
    <property type="entry name" value="Trigger_fact/SurA_dom_sf"/>
</dbReference>
<gene>
    <name evidence="1" type="ORF">FH610_036295</name>
</gene>
<keyword evidence="2" id="KW-1185">Reference proteome</keyword>
<sequence length="329" mass="36056">MTAVSVTAFAAVLAEAVELLRGLRRRPTAVPEARSLAAAWAATHPEARAQLVVGMRPDSPLVDYDLLVEHPEGGTVALSASPDDGVPWPAEHSAHWAAGYLVTVDRVRLRVAEALMLLPRRPYGDRDVHDEIVEQCLLMNETLEDGEPLDDADIRAAAEEFRTGHGLRDRASTLAWLAEMSLSGEQFEAFIAGIARRRRFRRRKEAELAPGHFAAHRCDFDRVRALWVTGSQPVNGELLRGVGGLVGCGEAVVTVGARWARDLPAPLRHAAHDTLVGPVAYGDGYLTGIVLERRVGRDDPETLAAAGETAFDEWLAGRRRRASIEWHWL</sequence>
<proteinExistence type="predicted"/>
<reference evidence="1 2" key="1">
    <citation type="submission" date="2019-10" db="EMBL/GenBank/DDBJ databases">
        <title>Nonomuraea sp. nov., isolated from Phyllanthus amarus.</title>
        <authorList>
            <person name="Klykleung N."/>
            <person name="Tanasupawat S."/>
        </authorList>
    </citation>
    <scope>NUCLEOTIDE SEQUENCE [LARGE SCALE GENOMIC DNA]</scope>
    <source>
        <strain evidence="1 2">CR1-09</strain>
    </source>
</reference>
<dbReference type="AlphaFoldDB" id="A0A5N6BE49"/>
<protein>
    <submittedName>
        <fullName evidence="1">TIGR04500 family putative peptide maturation system protein</fullName>
    </submittedName>
</protein>
<evidence type="ECO:0000313" key="1">
    <source>
        <dbReference type="EMBL" id="KAB8178826.1"/>
    </source>
</evidence>
<dbReference type="RefSeq" id="WP_139579761.1">
    <property type="nucleotide sequence ID" value="NZ_VDMA02000027.1"/>
</dbReference>
<dbReference type="Proteomes" id="UP000313066">
    <property type="component" value="Unassembled WGS sequence"/>
</dbReference>
<evidence type="ECO:0000313" key="2">
    <source>
        <dbReference type="Proteomes" id="UP000313066"/>
    </source>
</evidence>
<dbReference type="EMBL" id="VDMA02000027">
    <property type="protein sequence ID" value="KAB8178826.1"/>
    <property type="molecule type" value="Genomic_DNA"/>
</dbReference>
<dbReference type="SUPFAM" id="SSF109998">
    <property type="entry name" value="Triger factor/SurA peptide-binding domain-like"/>
    <property type="match status" value="1"/>
</dbReference>